<name>A0A402BKW4_9CHLR</name>
<dbReference type="Proteomes" id="UP000287171">
    <property type="component" value="Unassembled WGS sequence"/>
</dbReference>
<organism evidence="1 2">
    <name type="scientific">Dictyobacter alpinus</name>
    <dbReference type="NCBI Taxonomy" id="2014873"/>
    <lineage>
        <taxon>Bacteria</taxon>
        <taxon>Bacillati</taxon>
        <taxon>Chloroflexota</taxon>
        <taxon>Ktedonobacteria</taxon>
        <taxon>Ktedonobacterales</taxon>
        <taxon>Dictyobacteraceae</taxon>
        <taxon>Dictyobacter</taxon>
    </lineage>
</organism>
<dbReference type="OrthoDB" id="158806at2"/>
<protein>
    <recommendedName>
        <fullName evidence="3">GIY-YIG domain-containing protein</fullName>
    </recommendedName>
</protein>
<reference evidence="2" key="1">
    <citation type="submission" date="2018-12" db="EMBL/GenBank/DDBJ databases">
        <title>Tengunoibacter tsumagoiensis gen. nov., sp. nov., Dictyobacter kobayashii sp. nov., D. alpinus sp. nov., and D. joshuensis sp. nov. and description of Dictyobacteraceae fam. nov. within the order Ktedonobacterales isolated from Tengu-no-mugimeshi.</title>
        <authorList>
            <person name="Wang C.M."/>
            <person name="Zheng Y."/>
            <person name="Sakai Y."/>
            <person name="Toyoda A."/>
            <person name="Minakuchi Y."/>
            <person name="Abe K."/>
            <person name="Yokota A."/>
            <person name="Yabe S."/>
        </authorList>
    </citation>
    <scope>NUCLEOTIDE SEQUENCE [LARGE SCALE GENOMIC DNA]</scope>
    <source>
        <strain evidence="2">Uno16</strain>
    </source>
</reference>
<evidence type="ECO:0000313" key="2">
    <source>
        <dbReference type="Proteomes" id="UP000287171"/>
    </source>
</evidence>
<sequence>MMTIAQHELAPFCLERVWSTWQNLEGSWREARISTCPGLYRIRIVISLHDRIFPFVVYIGQSGDLRTRMGHLKGVFGIDMPFKSPHIAGPPLWAIRQRLRQERVPACFEVSVMELRGVPKSQRLGYECVAIARHRKLQPHRFLANFGRMPRGYIASTFNKGAGSFRGYPSPARNDSHLQNLALPGDLERGLPGGLDWCGLSWSHWALVQDAALSKEVSGLYRIRQPDRPTLLYLGQGIVRERINPYRKMGVECSWVGGQWREHERLELLNDIIASHVLCIGQPPTLQFPDDEAKGKL</sequence>
<accession>A0A402BKW4</accession>
<comment type="caution">
    <text evidence="1">The sequence shown here is derived from an EMBL/GenBank/DDBJ whole genome shotgun (WGS) entry which is preliminary data.</text>
</comment>
<evidence type="ECO:0000313" key="1">
    <source>
        <dbReference type="EMBL" id="GCE31981.1"/>
    </source>
</evidence>
<dbReference type="EMBL" id="BIFT01000003">
    <property type="protein sequence ID" value="GCE31981.1"/>
    <property type="molecule type" value="Genomic_DNA"/>
</dbReference>
<evidence type="ECO:0008006" key="3">
    <source>
        <dbReference type="Google" id="ProtNLM"/>
    </source>
</evidence>
<keyword evidence="2" id="KW-1185">Reference proteome</keyword>
<dbReference type="RefSeq" id="WP_126632000.1">
    <property type="nucleotide sequence ID" value="NZ_BIFT01000003.1"/>
</dbReference>
<proteinExistence type="predicted"/>
<gene>
    <name evidence="1" type="ORF">KDA_74650</name>
</gene>
<dbReference type="AlphaFoldDB" id="A0A402BKW4"/>